<accession>A0ABP9GU49</accession>
<reference evidence="3" key="1">
    <citation type="journal article" date="2019" name="Int. J. Syst. Evol. Microbiol.">
        <title>The Global Catalogue of Microorganisms (GCM) 10K type strain sequencing project: providing services to taxonomists for standard genome sequencing and annotation.</title>
        <authorList>
            <consortium name="The Broad Institute Genomics Platform"/>
            <consortium name="The Broad Institute Genome Sequencing Center for Infectious Disease"/>
            <person name="Wu L."/>
            <person name="Ma J."/>
        </authorList>
    </citation>
    <scope>NUCLEOTIDE SEQUENCE [LARGE SCALE GENOMIC DNA]</scope>
    <source>
        <strain evidence="3">JCM 18123</strain>
    </source>
</reference>
<dbReference type="SUPFAM" id="SSF52540">
    <property type="entry name" value="P-loop containing nucleoside triphosphate hydrolases"/>
    <property type="match status" value="1"/>
</dbReference>
<dbReference type="InterPro" id="IPR027417">
    <property type="entry name" value="P-loop_NTPase"/>
</dbReference>
<feature type="domain" description="NadR/Ttd14 AAA" evidence="1">
    <location>
        <begin position="9"/>
        <end position="172"/>
    </location>
</feature>
<evidence type="ECO:0000313" key="2">
    <source>
        <dbReference type="EMBL" id="GAA4946687.1"/>
    </source>
</evidence>
<dbReference type="Proteomes" id="UP001499993">
    <property type="component" value="Unassembled WGS sequence"/>
</dbReference>
<protein>
    <submittedName>
        <fullName evidence="2">AAA family ATPase</fullName>
    </submittedName>
</protein>
<proteinExistence type="predicted"/>
<dbReference type="Pfam" id="PF13521">
    <property type="entry name" value="AAA_28"/>
    <property type="match status" value="1"/>
</dbReference>
<evidence type="ECO:0000313" key="3">
    <source>
        <dbReference type="Proteomes" id="UP001499993"/>
    </source>
</evidence>
<sequence>MTTGPERSVVITGGPGSGKSTLIEHLGALGFASSPEVGRAVIRDQTAIGGRALPWRDPDLFAEVMLSWEIRAHGLAAAFGATVLFDRGVVDVAGYLRVAGRPVPEHVHAAARRFRYHRTVFIAPPWPEIYRTDTERRQSPDEAERTHAAMVDAYTEYGYDLVELPRAPVAERARFMSAQLAG</sequence>
<dbReference type="InterPro" id="IPR038727">
    <property type="entry name" value="NadR/Ttd14_AAA_dom"/>
</dbReference>
<comment type="caution">
    <text evidence="2">The sequence shown here is derived from an EMBL/GenBank/DDBJ whole genome shotgun (WGS) entry which is preliminary data.</text>
</comment>
<name>A0ABP9GU49_9ACTN</name>
<organism evidence="2 3">
    <name type="scientific">Streptomonospora halophila</name>
    <dbReference type="NCBI Taxonomy" id="427369"/>
    <lineage>
        <taxon>Bacteria</taxon>
        <taxon>Bacillati</taxon>
        <taxon>Actinomycetota</taxon>
        <taxon>Actinomycetes</taxon>
        <taxon>Streptosporangiales</taxon>
        <taxon>Nocardiopsidaceae</taxon>
        <taxon>Streptomonospora</taxon>
    </lineage>
</organism>
<dbReference type="EMBL" id="BAABIK010000018">
    <property type="protein sequence ID" value="GAA4946687.1"/>
    <property type="molecule type" value="Genomic_DNA"/>
</dbReference>
<gene>
    <name evidence="2" type="ORF">GCM10023224_32710</name>
</gene>
<keyword evidence="3" id="KW-1185">Reference proteome</keyword>
<evidence type="ECO:0000259" key="1">
    <source>
        <dbReference type="Pfam" id="PF13521"/>
    </source>
</evidence>
<dbReference type="RefSeq" id="WP_345557235.1">
    <property type="nucleotide sequence ID" value="NZ_BAABIK010000018.1"/>
</dbReference>
<dbReference type="Gene3D" id="3.40.50.300">
    <property type="entry name" value="P-loop containing nucleotide triphosphate hydrolases"/>
    <property type="match status" value="1"/>
</dbReference>